<sequence length="50" mass="5518">MTGSRFGDVKGYGSRPLEWCIDGHSVIQFRLRTPNRMAMVALECVGQSGC</sequence>
<keyword evidence="2" id="KW-1185">Reference proteome</keyword>
<evidence type="ECO:0000313" key="1">
    <source>
        <dbReference type="EMBL" id="MBB4929019.1"/>
    </source>
</evidence>
<evidence type="ECO:0000313" key="2">
    <source>
        <dbReference type="Proteomes" id="UP000540506"/>
    </source>
</evidence>
<accession>A0A7W7RBS5</accession>
<name>A0A7W7RBS5_KITKI</name>
<reference evidence="1 2" key="1">
    <citation type="submission" date="2020-08" db="EMBL/GenBank/DDBJ databases">
        <title>Sequencing the genomes of 1000 actinobacteria strains.</title>
        <authorList>
            <person name="Klenk H.-P."/>
        </authorList>
    </citation>
    <scope>NUCLEOTIDE SEQUENCE [LARGE SCALE GENOMIC DNA]</scope>
    <source>
        <strain evidence="1 2">DSM 41654</strain>
    </source>
</reference>
<organism evidence="1 2">
    <name type="scientific">Kitasatospora kifunensis</name>
    <name type="common">Streptomyces kifunensis</name>
    <dbReference type="NCBI Taxonomy" id="58351"/>
    <lineage>
        <taxon>Bacteria</taxon>
        <taxon>Bacillati</taxon>
        <taxon>Actinomycetota</taxon>
        <taxon>Actinomycetes</taxon>
        <taxon>Kitasatosporales</taxon>
        <taxon>Streptomycetaceae</taxon>
        <taxon>Kitasatospora</taxon>
    </lineage>
</organism>
<gene>
    <name evidence="1" type="ORF">FHR34_008116</name>
</gene>
<protein>
    <submittedName>
        <fullName evidence="1">Uncharacterized protein</fullName>
    </submittedName>
</protein>
<dbReference type="Proteomes" id="UP000540506">
    <property type="component" value="Unassembled WGS sequence"/>
</dbReference>
<dbReference type="AlphaFoldDB" id="A0A7W7RBS5"/>
<dbReference type="EMBL" id="JACHJV010000003">
    <property type="protein sequence ID" value="MBB4929019.1"/>
    <property type="molecule type" value="Genomic_DNA"/>
</dbReference>
<comment type="caution">
    <text evidence="1">The sequence shown here is derived from an EMBL/GenBank/DDBJ whole genome shotgun (WGS) entry which is preliminary data.</text>
</comment>
<proteinExistence type="predicted"/>